<keyword evidence="7" id="KW-0238">DNA-binding</keyword>
<dbReference type="GO" id="GO:0006281">
    <property type="term" value="P:DNA repair"/>
    <property type="evidence" value="ECO:0007669"/>
    <property type="project" value="TreeGrafter"/>
</dbReference>
<dbReference type="PANTHER" id="PTHR11390:SF21">
    <property type="entry name" value="DNA TOPOISOMERASE 3-ALPHA"/>
    <property type="match status" value="1"/>
</dbReference>
<dbReference type="PROSITE" id="PS50880">
    <property type="entry name" value="TOPRIM"/>
    <property type="match status" value="1"/>
</dbReference>
<dbReference type="InterPro" id="IPR006171">
    <property type="entry name" value="TOPRIM_dom"/>
</dbReference>
<sequence>MKSLVLAEKPSVAKEIARVLGCHQKSKHFIEGPKYVVTWALGHLVTLAEPEDYDTKYKTWELEDLPLLPERMKLKVIKETTPQFRAISQLAQRSDFDKLIIATDAGREGELVARWIMELIRWRKPFQRLWISSQTDKAILDGFAKLKPGRDYDALFQAAVCRAEADWLIGLNITRALTCKYNAQLAAGRVQTPTLAMMMDREKEIRSFQSQDYWLLKAQLGGFQAMWRGKQQTDGRLFDKAAADTLLAKMQGAQAKVTQLRVTEKSEPHPLAYDLTELQRDANRKYGFSAKQTSNVLQKLYEQHKIVTYPRTDSRYLTSDMVPTLKGRLESISVQPYAALVKPLLRKPLAVTKRIADDSKVSDHHAIIPTEQAPLLHTLSADERKLYDLIARRFIAIFYPAFRYDETSVTVELAGESFYAKGRVTKDIGWKAVYGQDSSAASSLSDSADSDAEGQAEDELHGTQALPVLKVGDVLREARCSLDKRATKPPSRYTEAALLSVMEKHSLGTPATRADIIEKLLSTDTIERKMNTLQPTGKGAQLIELVVPALRSPELTAKWEQELERISKGKGSMKDFIQAIRGQTTDMVRLVKQSSIEYKPHNLTHSKCPECGKNLQEIKGKRGKMLVCIDRECSYKRASEPQLSNKRCAQCHKKMEIHTGKAGKYAQCRHCNVIEMLTDGPREGGKAAKRNSAQMIKQFSDNTTIGSSLEEALKAALQKQKEE</sequence>
<comment type="similarity">
    <text evidence="2">Belongs to the type IA topoisomerase family.</text>
</comment>
<evidence type="ECO:0000313" key="16">
    <source>
        <dbReference type="EMBL" id="NOU93818.1"/>
    </source>
</evidence>
<feature type="region of interest" description="Disordered" evidence="13">
    <location>
        <begin position="442"/>
        <end position="461"/>
    </location>
</feature>
<dbReference type="PROSITE" id="PS52039">
    <property type="entry name" value="TOPO_IA_2"/>
    <property type="match status" value="1"/>
</dbReference>
<organism evidence="16 17">
    <name type="scientific">Paenibacillus foliorum</name>
    <dbReference type="NCBI Taxonomy" id="2654974"/>
    <lineage>
        <taxon>Bacteria</taxon>
        <taxon>Bacillati</taxon>
        <taxon>Bacillota</taxon>
        <taxon>Bacilli</taxon>
        <taxon>Bacillales</taxon>
        <taxon>Paenibacillaceae</taxon>
        <taxon>Paenibacillus</taxon>
    </lineage>
</organism>
<dbReference type="Pfam" id="PF01751">
    <property type="entry name" value="Toprim"/>
    <property type="match status" value="1"/>
</dbReference>
<dbReference type="GO" id="GO:0046872">
    <property type="term" value="F:metal ion binding"/>
    <property type="evidence" value="ECO:0007669"/>
    <property type="project" value="UniProtKB-KW"/>
</dbReference>
<dbReference type="Gene3D" id="3.40.50.140">
    <property type="match status" value="1"/>
</dbReference>
<dbReference type="Pfam" id="PF01131">
    <property type="entry name" value="Topoisom_bac"/>
    <property type="match status" value="1"/>
</dbReference>
<keyword evidence="17" id="KW-1185">Reference proteome</keyword>
<evidence type="ECO:0000256" key="7">
    <source>
        <dbReference type="ARBA" id="ARBA00023125"/>
    </source>
</evidence>
<comment type="caution">
    <text evidence="16">The sequence shown here is derived from an EMBL/GenBank/DDBJ whole genome shotgun (WGS) entry which is preliminary data.</text>
</comment>
<dbReference type="InterPro" id="IPR005738">
    <property type="entry name" value="TopoIII"/>
</dbReference>
<feature type="domain" description="Topo IA-type catalytic" evidence="15">
    <location>
        <begin position="152"/>
        <end position="588"/>
    </location>
</feature>
<dbReference type="Gene3D" id="2.70.20.10">
    <property type="entry name" value="Topoisomerase I, domain 3"/>
    <property type="match status" value="1"/>
</dbReference>
<dbReference type="CDD" id="cd03362">
    <property type="entry name" value="TOPRIM_TopoIA_TopoIII"/>
    <property type="match status" value="1"/>
</dbReference>
<evidence type="ECO:0000256" key="13">
    <source>
        <dbReference type="SAM" id="MobiDB-lite"/>
    </source>
</evidence>
<dbReference type="InterPro" id="IPR034144">
    <property type="entry name" value="TOPRIM_TopoIII"/>
</dbReference>
<dbReference type="InterPro" id="IPR023405">
    <property type="entry name" value="Topo_IA_core_domain"/>
</dbReference>
<dbReference type="InterPro" id="IPR000380">
    <property type="entry name" value="Topo_IA"/>
</dbReference>
<dbReference type="Proteomes" id="UP000641588">
    <property type="component" value="Unassembled WGS sequence"/>
</dbReference>
<evidence type="ECO:0000256" key="10">
    <source>
        <dbReference type="ARBA" id="ARBA00031985"/>
    </source>
</evidence>
<evidence type="ECO:0000256" key="6">
    <source>
        <dbReference type="ARBA" id="ARBA00023029"/>
    </source>
</evidence>
<dbReference type="SMART" id="SM00436">
    <property type="entry name" value="TOP1Bc"/>
    <property type="match status" value="1"/>
</dbReference>
<dbReference type="InterPro" id="IPR013497">
    <property type="entry name" value="Topo_IA_cen"/>
</dbReference>
<feature type="compositionally biased region" description="Acidic residues" evidence="13">
    <location>
        <begin position="448"/>
        <end position="457"/>
    </location>
</feature>
<dbReference type="InterPro" id="IPR023406">
    <property type="entry name" value="Topo_IA_AS"/>
</dbReference>
<dbReference type="InterPro" id="IPR013826">
    <property type="entry name" value="Topo_IA_cen_sub3"/>
</dbReference>
<evidence type="ECO:0000256" key="4">
    <source>
        <dbReference type="ARBA" id="ARBA00022723"/>
    </source>
</evidence>
<dbReference type="AlphaFoldDB" id="A0A972K1E6"/>
<dbReference type="InterPro" id="IPR003602">
    <property type="entry name" value="Topo_IA_DNA-bd_dom"/>
</dbReference>
<keyword evidence="5" id="KW-0460">Magnesium</keyword>
<dbReference type="NCBIfam" id="TIGR01056">
    <property type="entry name" value="topB"/>
    <property type="match status" value="1"/>
</dbReference>
<evidence type="ECO:0000256" key="11">
    <source>
        <dbReference type="ARBA" id="ARBA00032235"/>
    </source>
</evidence>
<dbReference type="PANTHER" id="PTHR11390">
    <property type="entry name" value="PROKARYOTIC DNA TOPOISOMERASE"/>
    <property type="match status" value="1"/>
</dbReference>
<name>A0A972K1E6_9BACL</name>
<keyword evidence="4" id="KW-0479">Metal-binding</keyword>
<comment type="catalytic activity">
    <reaction evidence="1">
        <text>ATP-independent breakage of single-stranded DNA, followed by passage and rejoining.</text>
        <dbReference type="EC" id="5.6.2.1"/>
    </reaction>
</comment>
<dbReference type="GO" id="GO:0006310">
    <property type="term" value="P:DNA recombination"/>
    <property type="evidence" value="ECO:0007669"/>
    <property type="project" value="TreeGrafter"/>
</dbReference>
<evidence type="ECO:0000259" key="14">
    <source>
        <dbReference type="PROSITE" id="PS50880"/>
    </source>
</evidence>
<evidence type="ECO:0000256" key="12">
    <source>
        <dbReference type="ARBA" id="ARBA00032877"/>
    </source>
</evidence>
<dbReference type="GO" id="GO:0006265">
    <property type="term" value="P:DNA topological change"/>
    <property type="evidence" value="ECO:0007669"/>
    <property type="project" value="InterPro"/>
</dbReference>
<dbReference type="EC" id="5.6.2.1" evidence="3"/>
<dbReference type="GO" id="GO:0043597">
    <property type="term" value="C:cytoplasmic replication fork"/>
    <property type="evidence" value="ECO:0007669"/>
    <property type="project" value="TreeGrafter"/>
</dbReference>
<evidence type="ECO:0000256" key="1">
    <source>
        <dbReference type="ARBA" id="ARBA00000213"/>
    </source>
</evidence>
<evidence type="ECO:0000256" key="5">
    <source>
        <dbReference type="ARBA" id="ARBA00022842"/>
    </source>
</evidence>
<feature type="domain" description="Toprim" evidence="14">
    <location>
        <begin position="2"/>
        <end position="133"/>
    </location>
</feature>
<dbReference type="Gene3D" id="1.10.290.10">
    <property type="entry name" value="Topoisomerase I, domain 4"/>
    <property type="match status" value="1"/>
</dbReference>
<dbReference type="InterPro" id="IPR013824">
    <property type="entry name" value="Topo_IA_cen_sub1"/>
</dbReference>
<dbReference type="GO" id="GO:0003677">
    <property type="term" value="F:DNA binding"/>
    <property type="evidence" value="ECO:0007669"/>
    <property type="project" value="UniProtKB-KW"/>
</dbReference>
<dbReference type="RefSeq" id="WP_171652025.1">
    <property type="nucleotide sequence ID" value="NZ_WHOD01000050.1"/>
</dbReference>
<proteinExistence type="inferred from homology"/>
<dbReference type="PROSITE" id="PS00396">
    <property type="entry name" value="TOPO_IA_1"/>
    <property type="match status" value="1"/>
</dbReference>
<dbReference type="PRINTS" id="PR00417">
    <property type="entry name" value="PRTPISMRASEI"/>
</dbReference>
<dbReference type="SMART" id="SM00437">
    <property type="entry name" value="TOP1Ac"/>
    <property type="match status" value="1"/>
</dbReference>
<dbReference type="Gene3D" id="1.10.460.10">
    <property type="entry name" value="Topoisomerase I, domain 2"/>
    <property type="match status" value="1"/>
</dbReference>
<protein>
    <recommendedName>
        <fullName evidence="3">DNA topoisomerase</fullName>
        <ecNumber evidence="3">5.6.2.1</ecNumber>
    </recommendedName>
    <alternativeName>
        <fullName evidence="12">Omega-protein</fullName>
    </alternativeName>
    <alternativeName>
        <fullName evidence="11">Relaxing enzyme</fullName>
    </alternativeName>
    <alternativeName>
        <fullName evidence="9">Swivelase</fullName>
    </alternativeName>
    <alternativeName>
        <fullName evidence="10">Untwisting enzyme</fullName>
    </alternativeName>
</protein>
<dbReference type="NCBIfam" id="NF005829">
    <property type="entry name" value="PRK07726.1"/>
    <property type="match status" value="1"/>
</dbReference>
<evidence type="ECO:0000256" key="2">
    <source>
        <dbReference type="ARBA" id="ARBA00009446"/>
    </source>
</evidence>
<dbReference type="EMBL" id="WHOD01000050">
    <property type="protein sequence ID" value="NOU93818.1"/>
    <property type="molecule type" value="Genomic_DNA"/>
</dbReference>
<dbReference type="SUPFAM" id="SSF56712">
    <property type="entry name" value="Prokaryotic type I DNA topoisomerase"/>
    <property type="match status" value="1"/>
</dbReference>
<evidence type="ECO:0000256" key="3">
    <source>
        <dbReference type="ARBA" id="ARBA00012891"/>
    </source>
</evidence>
<keyword evidence="6" id="KW-0799">Topoisomerase</keyword>
<dbReference type="SMART" id="SM00493">
    <property type="entry name" value="TOPRIM"/>
    <property type="match status" value="1"/>
</dbReference>
<dbReference type="CDD" id="cd00186">
    <property type="entry name" value="TOP1Ac"/>
    <property type="match status" value="1"/>
</dbReference>
<dbReference type="GO" id="GO:0003917">
    <property type="term" value="F:DNA topoisomerase type I (single strand cut, ATP-independent) activity"/>
    <property type="evidence" value="ECO:0007669"/>
    <property type="project" value="UniProtKB-EC"/>
</dbReference>
<gene>
    <name evidence="16" type="primary">topB</name>
    <name evidence="16" type="ORF">GC093_11365</name>
</gene>
<accession>A0A972K1E6</accession>
<evidence type="ECO:0000256" key="8">
    <source>
        <dbReference type="ARBA" id="ARBA00023235"/>
    </source>
</evidence>
<reference evidence="16" key="1">
    <citation type="submission" date="2019-10" db="EMBL/GenBank/DDBJ databases">
        <title>Description of Paenibacillus glebae sp. nov.</title>
        <authorList>
            <person name="Carlier A."/>
            <person name="Qi S."/>
        </authorList>
    </citation>
    <scope>NUCLEOTIDE SEQUENCE</scope>
    <source>
        <strain evidence="16">LMG 31456</strain>
    </source>
</reference>
<dbReference type="InterPro" id="IPR013825">
    <property type="entry name" value="Topo_IA_cen_sub2"/>
</dbReference>
<evidence type="ECO:0000313" key="17">
    <source>
        <dbReference type="Proteomes" id="UP000641588"/>
    </source>
</evidence>
<dbReference type="InterPro" id="IPR003601">
    <property type="entry name" value="Topo_IA_2"/>
</dbReference>
<keyword evidence="8" id="KW-0413">Isomerase</keyword>
<evidence type="ECO:0000256" key="9">
    <source>
        <dbReference type="ARBA" id="ARBA00030003"/>
    </source>
</evidence>
<evidence type="ECO:0000259" key="15">
    <source>
        <dbReference type="PROSITE" id="PS52039"/>
    </source>
</evidence>